<feature type="compositionally biased region" description="Low complexity" evidence="1">
    <location>
        <begin position="119"/>
        <end position="138"/>
    </location>
</feature>
<dbReference type="AlphaFoldDB" id="A0A0A6UTA9"/>
<evidence type="ECO:0000256" key="1">
    <source>
        <dbReference type="SAM" id="MobiDB-lite"/>
    </source>
</evidence>
<gene>
    <name evidence="3" type="ORF">MB27_09490</name>
</gene>
<keyword evidence="4" id="KW-1185">Reference proteome</keyword>
<evidence type="ECO:0000259" key="2">
    <source>
        <dbReference type="Pfam" id="PF14300"/>
    </source>
</evidence>
<feature type="compositionally biased region" description="Basic and acidic residues" evidence="1">
    <location>
        <begin position="139"/>
        <end position="148"/>
    </location>
</feature>
<organism evidence="3 4">
    <name type="scientific">Actinoplanes utahensis</name>
    <dbReference type="NCBI Taxonomy" id="1869"/>
    <lineage>
        <taxon>Bacteria</taxon>
        <taxon>Bacillati</taxon>
        <taxon>Actinomycetota</taxon>
        <taxon>Actinomycetes</taxon>
        <taxon>Micromonosporales</taxon>
        <taxon>Micromonosporaceae</taxon>
        <taxon>Actinoplanes</taxon>
    </lineage>
</organism>
<proteinExistence type="predicted"/>
<dbReference type="Gene3D" id="1.20.1420.60">
    <property type="match status" value="1"/>
</dbReference>
<feature type="domain" description="DNA mimic protein DMP19 C-terminal" evidence="2">
    <location>
        <begin position="44"/>
        <end position="175"/>
    </location>
</feature>
<feature type="region of interest" description="Disordered" evidence="1">
    <location>
        <begin position="103"/>
        <end position="148"/>
    </location>
</feature>
<evidence type="ECO:0000313" key="4">
    <source>
        <dbReference type="Proteomes" id="UP000054537"/>
    </source>
</evidence>
<dbReference type="Pfam" id="PF14300">
    <property type="entry name" value="DMP19"/>
    <property type="match status" value="1"/>
</dbReference>
<name>A0A0A6UTA9_ACTUT</name>
<protein>
    <recommendedName>
        <fullName evidence="2">DNA mimic protein DMP19 C-terminal domain-containing protein</fullName>
    </recommendedName>
</protein>
<evidence type="ECO:0000313" key="3">
    <source>
        <dbReference type="EMBL" id="KHD77694.1"/>
    </source>
</evidence>
<comment type="caution">
    <text evidence="3">The sequence shown here is derived from an EMBL/GenBank/DDBJ whole genome shotgun (WGS) entry which is preliminary data.</text>
</comment>
<dbReference type="EMBL" id="JRTT01000009">
    <property type="protein sequence ID" value="KHD77694.1"/>
    <property type="molecule type" value="Genomic_DNA"/>
</dbReference>
<accession>A0A0A6UTA9</accession>
<dbReference type="InterPro" id="IPR025402">
    <property type="entry name" value="DMP19_C"/>
</dbReference>
<dbReference type="Proteomes" id="UP000054537">
    <property type="component" value="Unassembled WGS sequence"/>
</dbReference>
<sequence>MSLQWSELKGLPPNSLQKVLLDELRVIMSAEASAEHEDERLAGLAAPLRVLWLLNWLDFEVAQGGLLAYLTNSHGRHAAQAGAALREIGAPAMAAVLDAAAAELGDGSPEPDASPSPEPDASSPEPDASSPEPDASSPEPERDRYVEVLADLDDRYELAAETDGWGDKLDAFPIRAVAAQAGI</sequence>
<dbReference type="STRING" id="1869.MB27_09490"/>
<reference evidence="3 4" key="1">
    <citation type="submission" date="2014-10" db="EMBL/GenBank/DDBJ databases">
        <title>Draft genome sequence of Actinoplanes utahensis NRRL 12052.</title>
        <authorList>
            <person name="Velasco-Bucheli B."/>
            <person name="del Cerro C."/>
            <person name="Hormigo D."/>
            <person name="Garcia J.L."/>
            <person name="Acebal C."/>
            <person name="Arroyo M."/>
            <person name="de la Mata I."/>
        </authorList>
    </citation>
    <scope>NUCLEOTIDE SEQUENCE [LARGE SCALE GENOMIC DNA]</scope>
    <source>
        <strain evidence="3 4">NRRL 12052</strain>
    </source>
</reference>